<dbReference type="InterPro" id="IPR044996">
    <property type="entry name" value="COQ10-like"/>
</dbReference>
<keyword evidence="6" id="KW-1185">Reference proteome</keyword>
<evidence type="ECO:0000259" key="4">
    <source>
        <dbReference type="Pfam" id="PF03364"/>
    </source>
</evidence>
<dbReference type="RefSeq" id="XP_007406011.1">
    <property type="nucleotide sequence ID" value="XM_007405949.1"/>
</dbReference>
<evidence type="ECO:0000256" key="1">
    <source>
        <dbReference type="ARBA" id="ARBA00006885"/>
    </source>
</evidence>
<dbReference type="eggNOG" id="KOG3177">
    <property type="taxonomic scope" value="Eukaryota"/>
</dbReference>
<comment type="similarity">
    <text evidence="1">Belongs to the COQ10 family.</text>
</comment>
<dbReference type="AlphaFoldDB" id="F4RAV4"/>
<comment type="function">
    <text evidence="3">Required for the function of coenzyme Q in the respiratory chain. May serve as a chaperone or may be involved in the transport of Q6 from its site of synthesis to the catalytic sites of the respiratory complexes.</text>
</comment>
<dbReference type="OrthoDB" id="292693at2759"/>
<evidence type="ECO:0000313" key="6">
    <source>
        <dbReference type="Proteomes" id="UP000001072"/>
    </source>
</evidence>
<dbReference type="Gene3D" id="3.30.530.20">
    <property type="match status" value="1"/>
</dbReference>
<dbReference type="InParanoid" id="F4RAV4"/>
<dbReference type="Pfam" id="PF03364">
    <property type="entry name" value="Polyketide_cyc"/>
    <property type="match status" value="1"/>
</dbReference>
<evidence type="ECO:0000256" key="2">
    <source>
        <dbReference type="ARBA" id="ARBA00011814"/>
    </source>
</evidence>
<reference evidence="6" key="1">
    <citation type="journal article" date="2011" name="Proc. Natl. Acad. Sci. U.S.A.">
        <title>Obligate biotrophy features unraveled by the genomic analysis of rust fungi.</title>
        <authorList>
            <person name="Duplessis S."/>
            <person name="Cuomo C.A."/>
            <person name="Lin Y.-C."/>
            <person name="Aerts A."/>
            <person name="Tisserant E."/>
            <person name="Veneault-Fourrey C."/>
            <person name="Joly D.L."/>
            <person name="Hacquard S."/>
            <person name="Amselem J."/>
            <person name="Cantarel B.L."/>
            <person name="Chiu R."/>
            <person name="Coutinho P.M."/>
            <person name="Feau N."/>
            <person name="Field M."/>
            <person name="Frey P."/>
            <person name="Gelhaye E."/>
            <person name="Goldberg J."/>
            <person name="Grabherr M.G."/>
            <person name="Kodira C.D."/>
            <person name="Kohler A."/>
            <person name="Kuees U."/>
            <person name="Lindquist E.A."/>
            <person name="Lucas S.M."/>
            <person name="Mago R."/>
            <person name="Mauceli E."/>
            <person name="Morin E."/>
            <person name="Murat C."/>
            <person name="Pangilinan J.L."/>
            <person name="Park R."/>
            <person name="Pearson M."/>
            <person name="Quesneville H."/>
            <person name="Rouhier N."/>
            <person name="Sakthikumar S."/>
            <person name="Salamov A.A."/>
            <person name="Schmutz J."/>
            <person name="Selles B."/>
            <person name="Shapiro H."/>
            <person name="Tanguay P."/>
            <person name="Tuskan G.A."/>
            <person name="Henrissat B."/>
            <person name="Van de Peer Y."/>
            <person name="Rouze P."/>
            <person name="Ellis J.G."/>
            <person name="Dodds P.N."/>
            <person name="Schein J.E."/>
            <person name="Zhong S."/>
            <person name="Hamelin R.C."/>
            <person name="Grigoriev I.V."/>
            <person name="Szabo L.J."/>
            <person name="Martin F."/>
        </authorList>
    </citation>
    <scope>NUCLEOTIDE SEQUENCE [LARGE SCALE GENOMIC DNA]</scope>
    <source>
        <strain evidence="6">98AG31 / pathotype 3-4-7</strain>
    </source>
</reference>
<dbReference type="PANTHER" id="PTHR12901:SF10">
    <property type="entry name" value="COENZYME Q-BINDING PROTEIN COQ10, MITOCHONDRIAL"/>
    <property type="match status" value="1"/>
</dbReference>
<dbReference type="GO" id="GO:0048039">
    <property type="term" value="F:ubiquinone binding"/>
    <property type="evidence" value="ECO:0007669"/>
    <property type="project" value="InterPro"/>
</dbReference>
<dbReference type="InterPro" id="IPR005031">
    <property type="entry name" value="COQ10_START"/>
</dbReference>
<organism evidence="6">
    <name type="scientific">Melampsora larici-populina (strain 98AG31 / pathotype 3-4-7)</name>
    <name type="common">Poplar leaf rust fungus</name>
    <dbReference type="NCBI Taxonomy" id="747676"/>
    <lineage>
        <taxon>Eukaryota</taxon>
        <taxon>Fungi</taxon>
        <taxon>Dikarya</taxon>
        <taxon>Basidiomycota</taxon>
        <taxon>Pucciniomycotina</taxon>
        <taxon>Pucciniomycetes</taxon>
        <taxon>Pucciniales</taxon>
        <taxon>Melampsoraceae</taxon>
        <taxon>Melampsora</taxon>
    </lineage>
</organism>
<dbReference type="PANTHER" id="PTHR12901">
    <property type="entry name" value="SPERM PROTEIN HOMOLOG"/>
    <property type="match status" value="1"/>
</dbReference>
<feature type="domain" description="Coenzyme Q-binding protein COQ10 START" evidence="4">
    <location>
        <begin position="62"/>
        <end position="224"/>
    </location>
</feature>
<gene>
    <name evidence="5" type="ORF">MELLADRAFT_70994</name>
</gene>
<dbReference type="Proteomes" id="UP000001072">
    <property type="component" value="Unassembled WGS sequence"/>
</dbReference>
<comment type="subunit">
    <text evidence="2">Interacts with coenzyme Q.</text>
</comment>
<proteinExistence type="inferred from homology"/>
<dbReference type="GeneID" id="18931698"/>
<protein>
    <recommendedName>
        <fullName evidence="4">Coenzyme Q-binding protein COQ10 START domain-containing protein</fullName>
    </recommendedName>
</protein>
<dbReference type="HOGENOM" id="CLU_079653_1_1_1"/>
<dbReference type="CDD" id="cd07813">
    <property type="entry name" value="COQ10p_like"/>
    <property type="match status" value="1"/>
</dbReference>
<dbReference type="GO" id="GO:0045333">
    <property type="term" value="P:cellular respiration"/>
    <property type="evidence" value="ECO:0007669"/>
    <property type="project" value="InterPro"/>
</dbReference>
<dbReference type="FunCoup" id="F4RAV4">
    <property type="interactions" value="181"/>
</dbReference>
<accession>F4RAV4</accession>
<dbReference type="InterPro" id="IPR023393">
    <property type="entry name" value="START-like_dom_sf"/>
</dbReference>
<dbReference type="EMBL" id="GL883094">
    <property type="protein sequence ID" value="EGG10542.1"/>
    <property type="molecule type" value="Genomic_DNA"/>
</dbReference>
<evidence type="ECO:0000313" key="5">
    <source>
        <dbReference type="EMBL" id="EGG10542.1"/>
    </source>
</evidence>
<dbReference type="KEGG" id="mlr:MELLADRAFT_70994"/>
<dbReference type="GO" id="GO:0005739">
    <property type="term" value="C:mitochondrion"/>
    <property type="evidence" value="ECO:0007669"/>
    <property type="project" value="TreeGrafter"/>
</dbReference>
<evidence type="ECO:0000256" key="3">
    <source>
        <dbReference type="ARBA" id="ARBA00024947"/>
    </source>
</evidence>
<sequence length="240" mass="27280">MSIALATLQPARKSLFTHLQVLRKGRAFFTWPSGHTNDDNTSAEDGHSKRGDLLIYKETKRMPYSKQQLYKVIADVEAYPHFVPYCVASNLLSHRPLKANGELSKQEISRLKPWVQGGYAGETHMLESELVVGFKTFEERYTSHVECRKWEMVKASASHSSLFKCLESTWTFQTPKDTPSHQASTSNSSDVSLHLAFAFASPLHAAIGEVFWKKISEKMVLAFENRLEQVYRQSPSTSHR</sequence>
<name>F4RAV4_MELLP</name>
<dbReference type="SUPFAM" id="SSF55961">
    <property type="entry name" value="Bet v1-like"/>
    <property type="match status" value="1"/>
</dbReference>
<dbReference type="VEuPathDB" id="FungiDB:MELLADRAFT_70994"/>